<feature type="region of interest" description="Disordered" evidence="1">
    <location>
        <begin position="52"/>
        <end position="106"/>
    </location>
</feature>
<dbReference type="GO" id="GO:0008089">
    <property type="term" value="P:anterograde axonal transport"/>
    <property type="evidence" value="ECO:0007669"/>
    <property type="project" value="InterPro"/>
</dbReference>
<sequence>MGHDQSCLSYSRCEVRNISSPLRVEDKAVGRQMTATSRFPIPILRCRRQLSSQAQEKATESGDWVEGGRCRRPTPMPIPRDRPGGAGRGRRPSPGRGSQPRSRLRAREAASLLAAGAMYLRRAVSKTLALPLRAPPGPAPLRKDASLRWISSNKFPGSSGSNMIYYLVVGVTVSAGGYYTYKRVTSGKAKRSNHVTDLKEKTKAELQPPQGEKENLVGAEEASLEAPEVSSTEASPVVTEDIPDAPAVVGKEAPPCPDDAEAAPAETVVVGAEPKPEMTDAATVETTEVSTEMTSEVTNAGPEEAAAVDSAEGTTENESPGECAELEENSPVESESSAGEDLQEEACAGSEAASAQG</sequence>
<dbReference type="Ensembl" id="ENSBIXT00005009735.1">
    <property type="protein sequence ID" value="ENSBIXP00005003735.1"/>
    <property type="gene ID" value="ENSBIXG00005009817.1"/>
</dbReference>
<dbReference type="Proteomes" id="UP000429181">
    <property type="component" value="Chromosome 17"/>
</dbReference>
<dbReference type="CTD" id="84709"/>
<evidence type="ECO:0000313" key="4">
    <source>
        <dbReference type="Proteomes" id="UP000429181"/>
    </source>
</evidence>
<feature type="compositionally biased region" description="Low complexity" evidence="1">
    <location>
        <begin position="345"/>
        <end position="357"/>
    </location>
</feature>
<proteinExistence type="predicted"/>
<feature type="region of interest" description="Disordered" evidence="1">
    <location>
        <begin position="189"/>
        <end position="242"/>
    </location>
</feature>
<feature type="compositionally biased region" description="Low complexity" evidence="1">
    <location>
        <begin position="270"/>
        <end position="298"/>
    </location>
</feature>
<dbReference type="InterPro" id="IPR026093">
    <property type="entry name" value="MGARP"/>
</dbReference>
<dbReference type="GeneTree" id="ENSGT00440000037338"/>
<dbReference type="GeneID" id="113907776"/>
<evidence type="ECO:0000259" key="2">
    <source>
        <dbReference type="Pfam" id="PF14962"/>
    </source>
</evidence>
<organism evidence="3 4">
    <name type="scientific">Bos indicus x Bos taurus</name>
    <name type="common">Hybrid cattle</name>
    <dbReference type="NCBI Taxonomy" id="30522"/>
    <lineage>
        <taxon>Eukaryota</taxon>
        <taxon>Metazoa</taxon>
        <taxon>Chordata</taxon>
        <taxon>Craniata</taxon>
        <taxon>Vertebrata</taxon>
        <taxon>Euteleostomi</taxon>
        <taxon>Mammalia</taxon>
        <taxon>Eutheria</taxon>
        <taxon>Laurasiatheria</taxon>
        <taxon>Artiodactyla</taxon>
        <taxon>Ruminantia</taxon>
        <taxon>Pecora</taxon>
        <taxon>Bovidae</taxon>
        <taxon>Bovinae</taxon>
        <taxon>Bos</taxon>
    </lineage>
</organism>
<dbReference type="PANTHER" id="PTHR22910">
    <property type="entry name" value="PROTEIN MGARP"/>
    <property type="match status" value="1"/>
</dbReference>
<name>A0A4W2FE82_BOBOX</name>
<dbReference type="Pfam" id="PF14962">
    <property type="entry name" value="AIF-MLS"/>
    <property type="match status" value="1"/>
</dbReference>
<gene>
    <name evidence="3" type="primary">MGARP</name>
</gene>
<evidence type="ECO:0000313" key="3">
    <source>
        <dbReference type="Ensembl" id="ENSBIXP00005003735.1"/>
    </source>
</evidence>
<protein>
    <submittedName>
        <fullName evidence="3">Mitochondria localized glutamic acid rich protein</fullName>
    </submittedName>
</protein>
<accession>A0A4W2FE82</accession>
<feature type="compositionally biased region" description="Basic and acidic residues" evidence="1">
    <location>
        <begin position="194"/>
        <end position="204"/>
    </location>
</feature>
<dbReference type="InterPro" id="IPR032773">
    <property type="entry name" value="MGARP_N"/>
</dbReference>
<dbReference type="AlphaFoldDB" id="A0A4W2FE82"/>
<feature type="region of interest" description="Disordered" evidence="1">
    <location>
        <begin position="270"/>
        <end position="357"/>
    </location>
</feature>
<dbReference type="PANTHER" id="PTHR22910:SF6">
    <property type="entry name" value="PROTEIN MGARP"/>
    <property type="match status" value="1"/>
</dbReference>
<reference evidence="3 4" key="1">
    <citation type="submission" date="2018-11" db="EMBL/GenBank/DDBJ databases">
        <title>Haplotype-resolved cattle genomes.</title>
        <authorList>
            <person name="Low W.Y."/>
            <person name="Tearle R."/>
            <person name="Bickhart D.M."/>
            <person name="Rosen B.D."/>
            <person name="Koren S."/>
            <person name="Rhie A."/>
            <person name="Hiendleder S."/>
            <person name="Phillippy A.M."/>
            <person name="Smith T.P.L."/>
            <person name="Williams J.L."/>
        </authorList>
    </citation>
    <scope>NUCLEOTIDE SEQUENCE [LARGE SCALE GENOMIC DNA]</scope>
</reference>
<reference evidence="3" key="2">
    <citation type="submission" date="2025-08" db="UniProtKB">
        <authorList>
            <consortium name="Ensembl"/>
        </authorList>
    </citation>
    <scope>IDENTIFICATION</scope>
</reference>
<dbReference type="GO" id="GO:0005741">
    <property type="term" value="C:mitochondrial outer membrane"/>
    <property type="evidence" value="ECO:0007669"/>
    <property type="project" value="TreeGrafter"/>
</dbReference>
<feature type="domain" description="Protein MGARP N-terminal" evidence="2">
    <location>
        <begin position="118"/>
        <end position="308"/>
    </location>
</feature>
<evidence type="ECO:0000256" key="1">
    <source>
        <dbReference type="SAM" id="MobiDB-lite"/>
    </source>
</evidence>
<dbReference type="RefSeq" id="XP_027423186.1">
    <property type="nucleotide sequence ID" value="XM_027567385.1"/>
</dbReference>
<dbReference type="GO" id="GO:1904115">
    <property type="term" value="C:axon cytoplasm"/>
    <property type="evidence" value="ECO:0007669"/>
    <property type="project" value="GOC"/>
</dbReference>